<dbReference type="Pfam" id="PF00294">
    <property type="entry name" value="PfkB"/>
    <property type="match status" value="1"/>
</dbReference>
<evidence type="ECO:0000256" key="9">
    <source>
        <dbReference type="ARBA" id="ARBA00022842"/>
    </source>
</evidence>
<evidence type="ECO:0000256" key="11">
    <source>
        <dbReference type="ARBA" id="ARBA00023277"/>
    </source>
</evidence>
<evidence type="ECO:0000313" key="14">
    <source>
        <dbReference type="EMBL" id="MBB4737132.1"/>
    </source>
</evidence>
<feature type="binding site" evidence="12">
    <location>
        <begin position="44"/>
        <end position="48"/>
    </location>
    <ligand>
        <name>substrate</name>
    </ligand>
</feature>
<feature type="binding site" evidence="12">
    <location>
        <position position="187"/>
    </location>
    <ligand>
        <name>ATP</name>
        <dbReference type="ChEBI" id="CHEBI:30616"/>
    </ligand>
</feature>
<dbReference type="PANTHER" id="PTHR10584:SF166">
    <property type="entry name" value="RIBOKINASE"/>
    <property type="match status" value="1"/>
</dbReference>
<feature type="binding site" evidence="12">
    <location>
        <begin position="16"/>
        <end position="18"/>
    </location>
    <ligand>
        <name>substrate</name>
    </ligand>
</feature>
<comment type="subcellular location">
    <subcellularLocation>
        <location evidence="12">Cytoplasm</location>
    </subcellularLocation>
</comment>
<keyword evidence="15" id="KW-1185">Reference proteome</keyword>
<accession>A0A7W7M4V3</accession>
<evidence type="ECO:0000256" key="5">
    <source>
        <dbReference type="ARBA" id="ARBA00022723"/>
    </source>
</evidence>
<feature type="binding site" evidence="12">
    <location>
        <position position="283"/>
    </location>
    <ligand>
        <name>K(+)</name>
        <dbReference type="ChEBI" id="CHEBI:29103"/>
    </ligand>
</feature>
<proteinExistence type="inferred from homology"/>
<dbReference type="InterPro" id="IPR029056">
    <property type="entry name" value="Ribokinase-like"/>
</dbReference>
<comment type="similarity">
    <text evidence="1">Belongs to the carbohydrate kinase pfkB family.</text>
</comment>
<feature type="binding site" evidence="12">
    <location>
        <position position="242"/>
    </location>
    <ligand>
        <name>K(+)</name>
        <dbReference type="ChEBI" id="CHEBI:29103"/>
    </ligand>
</feature>
<dbReference type="HAMAP" id="MF_01987">
    <property type="entry name" value="Ribokinase"/>
    <property type="match status" value="1"/>
</dbReference>
<feature type="binding site" evidence="12">
    <location>
        <position position="281"/>
    </location>
    <ligand>
        <name>K(+)</name>
        <dbReference type="ChEBI" id="CHEBI:29103"/>
    </ligand>
</feature>
<comment type="similarity">
    <text evidence="12">Belongs to the carbohydrate kinase PfkB family. Ribokinase subfamily.</text>
</comment>
<keyword evidence="10 12" id="KW-0630">Potassium</keyword>
<comment type="function">
    <text evidence="12">Catalyzes the phosphorylation of ribose at O-5 in a reaction requiring ATP and magnesium. The resulting D-ribose-5-phosphate can then be used either for sythesis of nucleotides, histidine, and tryptophan, or as a component of the pentose phosphate pathway.</text>
</comment>
<evidence type="ECO:0000256" key="2">
    <source>
        <dbReference type="ARBA" id="ARBA00012035"/>
    </source>
</evidence>
<feature type="domain" description="Carbohydrate kinase PfkB" evidence="13">
    <location>
        <begin position="7"/>
        <end position="290"/>
    </location>
</feature>
<dbReference type="PANTHER" id="PTHR10584">
    <property type="entry name" value="SUGAR KINASE"/>
    <property type="match status" value="1"/>
</dbReference>
<feature type="binding site" evidence="12">
    <location>
        <position position="244"/>
    </location>
    <ligand>
        <name>K(+)</name>
        <dbReference type="ChEBI" id="CHEBI:29103"/>
    </ligand>
</feature>
<feature type="binding site" evidence="12">
    <location>
        <position position="143"/>
    </location>
    <ligand>
        <name>substrate</name>
    </ligand>
</feature>
<sequence>MPASRTAKIAVVGSANMDLVGLAEKLPRPGETVLGDDFVMTPGGKGANQAIAAARAGGTTTFLGAIGSDSFGVTLGSRLAATGVDTTHLRTSYGSSGVAVIMVDRAGENSILVSPGANRTFLELTEEERACVAGADVLLCQQEIPLATVAAALTAGRAAGTRTILNAAPAMDLPPGLLDQVDLLVVNETEARAITGGSASDMAALLALVPRVVLTLSGNGSRYADRDGQDVQVPAYRVEVADTTAAGDAFCGALAVAWAEGRDLIEAVRWANAAGAACVRKVGASVALPSRDEIDEIFAVDLR</sequence>
<feature type="binding site" evidence="12">
    <location>
        <begin position="247"/>
        <end position="248"/>
    </location>
    <ligand>
        <name>ATP</name>
        <dbReference type="ChEBI" id="CHEBI:30616"/>
    </ligand>
</feature>
<protein>
    <recommendedName>
        <fullName evidence="3 12">Ribokinase</fullName>
        <shortName evidence="12">RK</shortName>
        <ecNumber evidence="2 12">2.7.1.15</ecNumber>
    </recommendedName>
</protein>
<evidence type="ECO:0000256" key="12">
    <source>
        <dbReference type="HAMAP-Rule" id="MF_01987"/>
    </source>
</evidence>
<evidence type="ECO:0000256" key="6">
    <source>
        <dbReference type="ARBA" id="ARBA00022741"/>
    </source>
</evidence>
<dbReference type="EC" id="2.7.1.15" evidence="2 12"/>
<keyword evidence="6 12" id="KW-0547">Nucleotide-binding</keyword>
<feature type="binding site" evidence="12">
    <location>
        <position position="272"/>
    </location>
    <ligand>
        <name>ATP</name>
        <dbReference type="ChEBI" id="CHEBI:30616"/>
    </ligand>
</feature>
<dbReference type="GO" id="GO:0019303">
    <property type="term" value="P:D-ribose catabolic process"/>
    <property type="evidence" value="ECO:0007669"/>
    <property type="project" value="UniProtKB-UniRule"/>
</dbReference>
<comment type="cofactor">
    <cofactor evidence="12">
        <name>Mg(2+)</name>
        <dbReference type="ChEBI" id="CHEBI:18420"/>
    </cofactor>
    <text evidence="12">Requires a divalent cation, most likely magnesium in vivo, as an electrophilic catalyst to aid phosphoryl group transfer. It is the chelate of the metal and the nucleotide that is the actual substrate.</text>
</comment>
<organism evidence="14 15">
    <name type="scientific">Actinoplanes octamycinicus</name>
    <dbReference type="NCBI Taxonomy" id="135948"/>
    <lineage>
        <taxon>Bacteria</taxon>
        <taxon>Bacillati</taxon>
        <taxon>Actinomycetota</taxon>
        <taxon>Actinomycetes</taxon>
        <taxon>Micromonosporales</taxon>
        <taxon>Micromonosporaceae</taxon>
        <taxon>Actinoplanes</taxon>
    </lineage>
</organism>
<dbReference type="GO" id="GO:0004747">
    <property type="term" value="F:ribokinase activity"/>
    <property type="evidence" value="ECO:0007669"/>
    <property type="project" value="UniProtKB-UniRule"/>
</dbReference>
<evidence type="ECO:0000256" key="1">
    <source>
        <dbReference type="ARBA" id="ARBA00005380"/>
    </source>
</evidence>
<keyword evidence="5 12" id="KW-0479">Metal-binding</keyword>
<dbReference type="InterPro" id="IPR011877">
    <property type="entry name" value="Ribokinase"/>
</dbReference>
<evidence type="ECO:0000313" key="15">
    <source>
        <dbReference type="Proteomes" id="UP000546162"/>
    </source>
</evidence>
<dbReference type="PRINTS" id="PR00990">
    <property type="entry name" value="RIBOKINASE"/>
</dbReference>
<dbReference type="InterPro" id="IPR002139">
    <property type="entry name" value="Ribo/fructo_kinase"/>
</dbReference>
<comment type="subunit">
    <text evidence="12">Homodimer.</text>
</comment>
<evidence type="ECO:0000256" key="7">
    <source>
        <dbReference type="ARBA" id="ARBA00022777"/>
    </source>
</evidence>
<dbReference type="Gene3D" id="3.40.1190.20">
    <property type="match status" value="1"/>
</dbReference>
<reference evidence="14 15" key="1">
    <citation type="submission" date="2020-08" db="EMBL/GenBank/DDBJ databases">
        <title>Sequencing the genomes of 1000 actinobacteria strains.</title>
        <authorList>
            <person name="Klenk H.-P."/>
        </authorList>
    </citation>
    <scope>NUCLEOTIDE SEQUENCE [LARGE SCALE GENOMIC DNA]</scope>
    <source>
        <strain evidence="14 15">DSM 45809</strain>
    </source>
</reference>
<feature type="binding site" evidence="12">
    <location>
        <position position="248"/>
    </location>
    <ligand>
        <name>substrate</name>
    </ligand>
</feature>
<dbReference type="InterPro" id="IPR011611">
    <property type="entry name" value="PfkB_dom"/>
</dbReference>
<comment type="catalytic activity">
    <reaction evidence="12">
        <text>D-ribose + ATP = D-ribose 5-phosphate + ADP + H(+)</text>
        <dbReference type="Rhea" id="RHEA:13697"/>
        <dbReference type="ChEBI" id="CHEBI:15378"/>
        <dbReference type="ChEBI" id="CHEBI:30616"/>
        <dbReference type="ChEBI" id="CHEBI:47013"/>
        <dbReference type="ChEBI" id="CHEBI:78346"/>
        <dbReference type="ChEBI" id="CHEBI:456216"/>
        <dbReference type="EC" id="2.7.1.15"/>
    </reaction>
</comment>
<comment type="activity regulation">
    <text evidence="12">Activated by a monovalent cation that binds near, but not in, the active site. The most likely occupant of the site in vivo is potassium. Ion binding induces a conformational change that may alter substrate affinity.</text>
</comment>
<keyword evidence="8 12" id="KW-0067">ATP-binding</keyword>
<keyword evidence="7 12" id="KW-0418">Kinase</keyword>
<dbReference type="EMBL" id="JACHNB010000001">
    <property type="protein sequence ID" value="MBB4737132.1"/>
    <property type="molecule type" value="Genomic_DNA"/>
</dbReference>
<evidence type="ECO:0000256" key="10">
    <source>
        <dbReference type="ARBA" id="ARBA00022958"/>
    </source>
</evidence>
<comment type="pathway">
    <text evidence="12">Carbohydrate metabolism; D-ribose degradation; D-ribose 5-phosphate from beta-D-ribopyranose: step 2/2.</text>
</comment>
<dbReference type="InterPro" id="IPR002173">
    <property type="entry name" value="Carboh/pur_kinase_PfkB_CS"/>
</dbReference>
<keyword evidence="9 12" id="KW-0460">Magnesium</keyword>
<keyword evidence="12" id="KW-0963">Cytoplasm</keyword>
<keyword evidence="11 12" id="KW-0119">Carbohydrate metabolism</keyword>
<name>A0A7W7M4V3_9ACTN</name>
<evidence type="ECO:0000256" key="4">
    <source>
        <dbReference type="ARBA" id="ARBA00022679"/>
    </source>
</evidence>
<dbReference type="Proteomes" id="UP000546162">
    <property type="component" value="Unassembled WGS sequence"/>
</dbReference>
<dbReference type="SUPFAM" id="SSF53613">
    <property type="entry name" value="Ribokinase-like"/>
    <property type="match status" value="1"/>
</dbReference>
<comment type="caution">
    <text evidence="12">Lacks conserved residue(s) required for the propagation of feature annotation.</text>
</comment>
<keyword evidence="4 12" id="KW-0808">Transferase</keyword>
<dbReference type="GO" id="GO:0046872">
    <property type="term" value="F:metal ion binding"/>
    <property type="evidence" value="ECO:0007669"/>
    <property type="project" value="UniProtKB-KW"/>
</dbReference>
<evidence type="ECO:0000256" key="3">
    <source>
        <dbReference type="ARBA" id="ARBA00016943"/>
    </source>
</evidence>
<dbReference type="RefSeq" id="WP_185037583.1">
    <property type="nucleotide sequence ID" value="NZ_BAABFG010000005.1"/>
</dbReference>
<comment type="caution">
    <text evidence="14">The sequence shown here is derived from an EMBL/GenBank/DDBJ whole genome shotgun (WGS) entry which is preliminary data.</text>
</comment>
<dbReference type="UniPathway" id="UPA00916">
    <property type="reaction ID" value="UER00889"/>
</dbReference>
<dbReference type="GO" id="GO:0005829">
    <property type="term" value="C:cytosol"/>
    <property type="evidence" value="ECO:0007669"/>
    <property type="project" value="TreeGrafter"/>
</dbReference>
<feature type="active site" description="Proton acceptor" evidence="12">
    <location>
        <position position="248"/>
    </location>
</feature>
<evidence type="ECO:0000259" key="13">
    <source>
        <dbReference type="Pfam" id="PF00294"/>
    </source>
</evidence>
<dbReference type="PROSITE" id="PS00584">
    <property type="entry name" value="PFKB_KINASES_2"/>
    <property type="match status" value="1"/>
</dbReference>
<feature type="binding site" evidence="12">
    <location>
        <position position="278"/>
    </location>
    <ligand>
        <name>K(+)</name>
        <dbReference type="ChEBI" id="CHEBI:29103"/>
    </ligand>
</feature>
<dbReference type="AlphaFoldDB" id="A0A7W7M4V3"/>
<evidence type="ECO:0000256" key="8">
    <source>
        <dbReference type="ARBA" id="ARBA00022840"/>
    </source>
</evidence>
<dbReference type="CDD" id="cd01174">
    <property type="entry name" value="ribokinase"/>
    <property type="match status" value="1"/>
</dbReference>
<gene>
    <name evidence="12" type="primary">rbsK</name>
    <name evidence="14" type="ORF">BJY16_000591</name>
</gene>
<dbReference type="GO" id="GO:0005524">
    <property type="term" value="F:ATP binding"/>
    <property type="evidence" value="ECO:0007669"/>
    <property type="project" value="UniProtKB-UniRule"/>
</dbReference>